<organism evidence="2">
    <name type="scientific">Spongospora subterranea</name>
    <dbReference type="NCBI Taxonomy" id="70186"/>
    <lineage>
        <taxon>Eukaryota</taxon>
        <taxon>Sar</taxon>
        <taxon>Rhizaria</taxon>
        <taxon>Endomyxa</taxon>
        <taxon>Phytomyxea</taxon>
        <taxon>Plasmodiophorida</taxon>
        <taxon>Plasmodiophoridae</taxon>
        <taxon>Spongospora</taxon>
    </lineage>
</organism>
<dbReference type="AlphaFoldDB" id="A0A0H5QTW5"/>
<name>A0A0H5QTW5_9EUKA</name>
<reference evidence="2" key="1">
    <citation type="submission" date="2015-04" db="EMBL/GenBank/DDBJ databases">
        <title>The genome sequence of the plant pathogenic Rhizarian Plasmodiophora brassicae reveals insights in its biotrophic life cycle and the origin of chitin synthesis.</title>
        <authorList>
            <person name="Schwelm A."/>
            <person name="Fogelqvist J."/>
            <person name="Knaust A."/>
            <person name="Julke S."/>
            <person name="Lilja T."/>
            <person name="Dhandapani V."/>
            <person name="Bonilla-Rosso G."/>
            <person name="Karlsson M."/>
            <person name="Shevchenko A."/>
            <person name="Choi S.R."/>
            <person name="Kim H.G."/>
            <person name="Park J.Y."/>
            <person name="Lim Y.P."/>
            <person name="Ludwig-Muller J."/>
            <person name="Dixelius C."/>
        </authorList>
    </citation>
    <scope>NUCLEOTIDE SEQUENCE</scope>
    <source>
        <tissue evidence="2">Potato root galls</tissue>
    </source>
</reference>
<evidence type="ECO:0000256" key="1">
    <source>
        <dbReference type="SAM" id="MobiDB-lite"/>
    </source>
</evidence>
<protein>
    <submittedName>
        <fullName evidence="2">Uncharacterized protein</fullName>
    </submittedName>
</protein>
<feature type="non-terminal residue" evidence="2">
    <location>
        <position position="1"/>
    </location>
</feature>
<proteinExistence type="predicted"/>
<feature type="compositionally biased region" description="Basic and acidic residues" evidence="1">
    <location>
        <begin position="336"/>
        <end position="345"/>
    </location>
</feature>
<feature type="region of interest" description="Disordered" evidence="1">
    <location>
        <begin position="297"/>
        <end position="345"/>
    </location>
</feature>
<dbReference type="EMBL" id="HACM01004730">
    <property type="protein sequence ID" value="CRZ05172.1"/>
    <property type="molecule type" value="Transcribed_RNA"/>
</dbReference>
<evidence type="ECO:0000313" key="2">
    <source>
        <dbReference type="EMBL" id="CRZ05172.1"/>
    </source>
</evidence>
<accession>A0A0H5QTW5</accession>
<sequence length="345" mass="39340">LAEIVHRGLLHSLAVPTMATSVDGICIMQSSTAAEDEELFVCILELKTATTITTITEAKERLERACNISQEVAQRFFRIDACSDLFSLLVWTPDYRGQVLHHASTTTCSRVLFVVASDQAIIYAALIKFNYLDLIQYSGIITMITSKVEPMLEPEFLIGAPPEALHHAVDSSTVHLWRSMAEAIRLRRSASHSLPPCHEIVPYVVSMWNHTKGGQDVVSRQLKNVKVDFRSLTPRAYIYIRFIMSSIINAHHLHRLLQNEHKLDSFDSYQKWKGYLNHEQSFLQFLVRMVQEWIPSPRMSDRSSNDIVGGGGLSLSQLSRQEQRAQNDPVRSVPKYRKEEFYNRP</sequence>